<evidence type="ECO:0008006" key="3">
    <source>
        <dbReference type="Google" id="ProtNLM"/>
    </source>
</evidence>
<reference evidence="1" key="2">
    <citation type="submission" date="2018-05" db="EMBL/GenBank/DDBJ databases">
        <title>OpunRS2 (Oryza punctata Reference Sequence Version 2).</title>
        <authorList>
            <person name="Zhang J."/>
            <person name="Kudrna D."/>
            <person name="Lee S."/>
            <person name="Talag J."/>
            <person name="Welchert J."/>
            <person name="Wing R.A."/>
        </authorList>
    </citation>
    <scope>NUCLEOTIDE SEQUENCE [LARGE SCALE GENOMIC DNA]</scope>
</reference>
<organism evidence="1">
    <name type="scientific">Oryza punctata</name>
    <name type="common">Red rice</name>
    <dbReference type="NCBI Taxonomy" id="4537"/>
    <lineage>
        <taxon>Eukaryota</taxon>
        <taxon>Viridiplantae</taxon>
        <taxon>Streptophyta</taxon>
        <taxon>Embryophyta</taxon>
        <taxon>Tracheophyta</taxon>
        <taxon>Spermatophyta</taxon>
        <taxon>Magnoliopsida</taxon>
        <taxon>Liliopsida</taxon>
        <taxon>Poales</taxon>
        <taxon>Poaceae</taxon>
        <taxon>BOP clade</taxon>
        <taxon>Oryzoideae</taxon>
        <taxon>Oryzeae</taxon>
        <taxon>Oryzinae</taxon>
        <taxon>Oryza</taxon>
    </lineage>
</organism>
<dbReference type="EnsemblPlants" id="OPUNC09G07150.1">
    <property type="protein sequence ID" value="OPUNC09G07150.1"/>
    <property type="gene ID" value="OPUNC09G07150"/>
</dbReference>
<dbReference type="Gramene" id="OPUNC09G07150.1">
    <property type="protein sequence ID" value="OPUNC09G07150.1"/>
    <property type="gene ID" value="OPUNC09G07150"/>
</dbReference>
<dbReference type="HOGENOM" id="CLU_2871611_0_0_1"/>
<keyword evidence="2" id="KW-1185">Reference proteome</keyword>
<sequence>MDGGYTASASSRRMGMLELPLIQCLECELKIIVRRKAKTPENNGHIFYTCPSHQRDGTGCDFWY</sequence>
<proteinExistence type="predicted"/>
<evidence type="ECO:0000313" key="1">
    <source>
        <dbReference type="EnsemblPlants" id="OPUNC09G07150.1"/>
    </source>
</evidence>
<dbReference type="Proteomes" id="UP000026962">
    <property type="component" value="Chromosome 9"/>
</dbReference>
<dbReference type="PANTHER" id="PTHR33680:SF1">
    <property type="entry name" value="OS05G0489500 PROTEIN"/>
    <property type="match status" value="1"/>
</dbReference>
<reference evidence="1" key="1">
    <citation type="submission" date="2015-04" db="UniProtKB">
        <authorList>
            <consortium name="EnsemblPlants"/>
        </authorList>
    </citation>
    <scope>IDENTIFICATION</scope>
</reference>
<protein>
    <recommendedName>
        <fullName evidence="3">Zinc finger GRF-type domain-containing protein</fullName>
    </recommendedName>
</protein>
<accession>A0A0E0M0N6</accession>
<dbReference type="AlphaFoldDB" id="A0A0E0M0N6"/>
<evidence type="ECO:0000313" key="2">
    <source>
        <dbReference type="Proteomes" id="UP000026962"/>
    </source>
</evidence>
<dbReference type="eggNOG" id="ENOG502R4H5">
    <property type="taxonomic scope" value="Eukaryota"/>
</dbReference>
<dbReference type="STRING" id="4537.A0A0E0M0N6"/>
<dbReference type="PANTHER" id="PTHR33680">
    <property type="entry name" value="OS07G0190500 PROTEIN"/>
    <property type="match status" value="1"/>
</dbReference>
<dbReference type="OMA" id="PENNGHI"/>
<name>A0A0E0M0N6_ORYPU</name>